<dbReference type="InterPro" id="IPR016186">
    <property type="entry name" value="C-type_lectin-like/link_sf"/>
</dbReference>
<comment type="caution">
    <text evidence="4">The sequence shown here is derived from an EMBL/GenBank/DDBJ whole genome shotgun (WGS) entry which is preliminary data.</text>
</comment>
<reference evidence="4" key="1">
    <citation type="submission" date="2018-11" db="EMBL/GenBank/DDBJ databases">
        <authorList>
            <person name="Alioto T."/>
            <person name="Alioto T."/>
        </authorList>
    </citation>
    <scope>NUCLEOTIDE SEQUENCE</scope>
</reference>
<keyword evidence="1" id="KW-1015">Disulfide bond</keyword>
<dbReference type="Pfam" id="PF00059">
    <property type="entry name" value="Lectin_C"/>
    <property type="match status" value="1"/>
</dbReference>
<evidence type="ECO:0000256" key="2">
    <source>
        <dbReference type="SAM" id="SignalP"/>
    </source>
</evidence>
<dbReference type="Gene3D" id="3.10.100.10">
    <property type="entry name" value="Mannose-Binding Protein A, subunit A"/>
    <property type="match status" value="1"/>
</dbReference>
<feature type="domain" description="C-type lectin" evidence="3">
    <location>
        <begin position="90"/>
        <end position="205"/>
    </location>
</feature>
<dbReference type="Proteomes" id="UP000596742">
    <property type="component" value="Unassembled WGS sequence"/>
</dbReference>
<dbReference type="InterPro" id="IPR016187">
    <property type="entry name" value="CTDL_fold"/>
</dbReference>
<dbReference type="InterPro" id="IPR018378">
    <property type="entry name" value="C-type_lectin_CS"/>
</dbReference>
<dbReference type="CDD" id="cd00037">
    <property type="entry name" value="CLECT"/>
    <property type="match status" value="1"/>
</dbReference>
<dbReference type="OrthoDB" id="6162957at2759"/>
<dbReference type="AlphaFoldDB" id="A0A8B6GR20"/>
<feature type="chain" id="PRO_5032749498" description="C-type lectin domain-containing protein" evidence="2">
    <location>
        <begin position="19"/>
        <end position="210"/>
    </location>
</feature>
<evidence type="ECO:0000256" key="1">
    <source>
        <dbReference type="ARBA" id="ARBA00023157"/>
    </source>
</evidence>
<dbReference type="InterPro" id="IPR050111">
    <property type="entry name" value="C-type_lectin/snaclec_domain"/>
</dbReference>
<dbReference type="EMBL" id="UYJE01008883">
    <property type="protein sequence ID" value="VDI68124.1"/>
    <property type="molecule type" value="Genomic_DNA"/>
</dbReference>
<accession>A0A8B6GR20</accession>
<protein>
    <recommendedName>
        <fullName evidence="3">C-type lectin domain-containing protein</fullName>
    </recommendedName>
</protein>
<sequence length="210" mass="24552">MISLISVLILVCVSHVMASSSCISLSALKEYEAAREPLQNIEKFLGKCYGSYSTKEPIVTMRRSIEQLEKQFKEVNKIFYGRKWSEEQKHNGHCYIFSKDKLTWPGAKKRCMEIGGYLVKIDDAKENSWLFERSKKKGNFHWTGLYAADPYKWTWAHEKKNAEFIKFKKGWPVKTNNSPKCVGFWSHEHGWRNQACNTQMKYICETDKCV</sequence>
<dbReference type="InterPro" id="IPR001304">
    <property type="entry name" value="C-type_lectin-like"/>
</dbReference>
<proteinExistence type="predicted"/>
<dbReference type="SMART" id="SM00034">
    <property type="entry name" value="CLECT"/>
    <property type="match status" value="1"/>
</dbReference>
<dbReference type="PROSITE" id="PS00615">
    <property type="entry name" value="C_TYPE_LECTIN_1"/>
    <property type="match status" value="1"/>
</dbReference>
<feature type="signal peptide" evidence="2">
    <location>
        <begin position="1"/>
        <end position="18"/>
    </location>
</feature>
<organism evidence="4 5">
    <name type="scientific">Mytilus galloprovincialis</name>
    <name type="common">Mediterranean mussel</name>
    <dbReference type="NCBI Taxonomy" id="29158"/>
    <lineage>
        <taxon>Eukaryota</taxon>
        <taxon>Metazoa</taxon>
        <taxon>Spiralia</taxon>
        <taxon>Lophotrochozoa</taxon>
        <taxon>Mollusca</taxon>
        <taxon>Bivalvia</taxon>
        <taxon>Autobranchia</taxon>
        <taxon>Pteriomorphia</taxon>
        <taxon>Mytilida</taxon>
        <taxon>Mytiloidea</taxon>
        <taxon>Mytilidae</taxon>
        <taxon>Mytilinae</taxon>
        <taxon>Mytilus</taxon>
    </lineage>
</organism>
<evidence type="ECO:0000313" key="4">
    <source>
        <dbReference type="EMBL" id="VDI68124.1"/>
    </source>
</evidence>
<dbReference type="SUPFAM" id="SSF56436">
    <property type="entry name" value="C-type lectin-like"/>
    <property type="match status" value="1"/>
</dbReference>
<keyword evidence="2" id="KW-0732">Signal</keyword>
<gene>
    <name evidence="4" type="ORF">MGAL_10B046812</name>
</gene>
<name>A0A8B6GR20_MYTGA</name>
<dbReference type="PANTHER" id="PTHR22803">
    <property type="entry name" value="MANNOSE, PHOSPHOLIPASE, LECTIN RECEPTOR RELATED"/>
    <property type="match status" value="1"/>
</dbReference>
<evidence type="ECO:0000259" key="3">
    <source>
        <dbReference type="PROSITE" id="PS50041"/>
    </source>
</evidence>
<dbReference type="PROSITE" id="PS50041">
    <property type="entry name" value="C_TYPE_LECTIN_2"/>
    <property type="match status" value="1"/>
</dbReference>
<keyword evidence="5" id="KW-1185">Reference proteome</keyword>
<evidence type="ECO:0000313" key="5">
    <source>
        <dbReference type="Proteomes" id="UP000596742"/>
    </source>
</evidence>